<feature type="binding site" evidence="13">
    <location>
        <position position="101"/>
    </location>
    <ligand>
        <name>sn-glycerol 3-phosphate</name>
        <dbReference type="ChEBI" id="CHEBI:57597"/>
    </ligand>
</feature>
<evidence type="ECO:0000256" key="6">
    <source>
        <dbReference type="ARBA" id="ARBA00023098"/>
    </source>
</evidence>
<evidence type="ECO:0000256" key="2">
    <source>
        <dbReference type="ARBA" id="ARBA00022516"/>
    </source>
</evidence>
<feature type="binding site" evidence="13">
    <location>
        <position position="134"/>
    </location>
    <ligand>
        <name>NADPH</name>
        <dbReference type="ChEBI" id="CHEBI:57783"/>
    </ligand>
</feature>
<feature type="binding site" evidence="15">
    <location>
        <begin position="249"/>
        <end position="250"/>
    </location>
    <ligand>
        <name>substrate</name>
    </ligand>
</feature>
<protein>
    <recommendedName>
        <fullName evidence="11 13">Glycerol-3-phosphate dehydrogenase [NAD(P)+]</fullName>
        <ecNumber evidence="10 13">1.1.1.94</ecNumber>
    </recommendedName>
    <alternativeName>
        <fullName evidence="13">NAD(P)(+)-dependent glycerol-3-phosphate dehydrogenase</fullName>
    </alternativeName>
    <alternativeName>
        <fullName evidence="12 13">NAD(P)H-dependent dihydroxyacetone-phosphate reductase</fullName>
    </alternativeName>
</protein>
<dbReference type="Gene3D" id="3.40.50.720">
    <property type="entry name" value="NAD(P)-binding Rossmann-like Domain"/>
    <property type="match status" value="1"/>
</dbReference>
<keyword evidence="7 13" id="KW-0594">Phospholipid biosynthesis</keyword>
<feature type="binding site" evidence="13">
    <location>
        <position position="185"/>
    </location>
    <ligand>
        <name>sn-glycerol 3-phosphate</name>
        <dbReference type="ChEBI" id="CHEBI:57597"/>
    </ligand>
</feature>
<dbReference type="GO" id="GO:0141153">
    <property type="term" value="F:glycerol-3-phosphate dehydrogenase (NADP+) activity"/>
    <property type="evidence" value="ECO:0007669"/>
    <property type="project" value="RHEA"/>
</dbReference>
<dbReference type="PANTHER" id="PTHR11728:SF1">
    <property type="entry name" value="GLYCEROL-3-PHOSPHATE DEHYDROGENASE [NAD(+)] 2, CHLOROPLASTIC"/>
    <property type="match status" value="1"/>
</dbReference>
<dbReference type="UniPathway" id="UPA00940"/>
<evidence type="ECO:0000256" key="5">
    <source>
        <dbReference type="ARBA" id="ARBA00023027"/>
    </source>
</evidence>
<dbReference type="InterPro" id="IPR013328">
    <property type="entry name" value="6PGD_dom2"/>
</dbReference>
<comment type="subcellular location">
    <subcellularLocation>
        <location evidence="13">Cytoplasm</location>
    </subcellularLocation>
</comment>
<feature type="binding site" evidence="13">
    <location>
        <position position="31"/>
    </location>
    <ligand>
        <name>NADPH</name>
        <dbReference type="ChEBI" id="CHEBI:57783"/>
    </ligand>
</feature>
<feature type="binding site" evidence="13">
    <location>
        <position position="132"/>
    </location>
    <ligand>
        <name>sn-glycerol 3-phosphate</name>
        <dbReference type="ChEBI" id="CHEBI:57597"/>
    </ligand>
</feature>
<evidence type="ECO:0000256" key="1">
    <source>
        <dbReference type="ARBA" id="ARBA00011009"/>
    </source>
</evidence>
<feature type="binding site" evidence="13">
    <location>
        <position position="101"/>
    </location>
    <ligand>
        <name>NADPH</name>
        <dbReference type="ChEBI" id="CHEBI:57783"/>
    </ligand>
</feature>
<evidence type="ECO:0000313" key="21">
    <source>
        <dbReference type="Proteomes" id="UP000027644"/>
    </source>
</evidence>
<keyword evidence="2 13" id="KW-0444">Lipid biosynthesis</keyword>
<evidence type="ECO:0000259" key="18">
    <source>
        <dbReference type="Pfam" id="PF01210"/>
    </source>
</evidence>
<feature type="binding site" evidence="15">
    <location>
        <position position="101"/>
    </location>
    <ligand>
        <name>substrate</name>
    </ligand>
</feature>
<dbReference type="EMBL" id="AVQL01000446">
    <property type="protein sequence ID" value="KEQ00717.1"/>
    <property type="molecule type" value="Genomic_DNA"/>
</dbReference>
<dbReference type="FunFam" id="3.40.50.720:FF:000019">
    <property type="entry name" value="Glycerol-3-phosphate dehydrogenase [NAD(P)+]"/>
    <property type="match status" value="1"/>
</dbReference>
<comment type="catalytic activity">
    <reaction evidence="9">
        <text>sn-glycerol 3-phosphate + NADP(+) = dihydroxyacetone phosphate + NADPH + H(+)</text>
        <dbReference type="Rhea" id="RHEA:11096"/>
        <dbReference type="ChEBI" id="CHEBI:15378"/>
        <dbReference type="ChEBI" id="CHEBI:57597"/>
        <dbReference type="ChEBI" id="CHEBI:57642"/>
        <dbReference type="ChEBI" id="CHEBI:57783"/>
        <dbReference type="ChEBI" id="CHEBI:58349"/>
        <dbReference type="EC" id="1.1.1.94"/>
    </reaction>
    <physiologicalReaction direction="right-to-left" evidence="9">
        <dbReference type="Rhea" id="RHEA:11098"/>
    </physiologicalReaction>
</comment>
<dbReference type="GO" id="GO:0141152">
    <property type="term" value="F:glycerol-3-phosphate dehydrogenase (NAD+) activity"/>
    <property type="evidence" value="ECO:0007669"/>
    <property type="project" value="RHEA"/>
</dbReference>
<sequence>MNIGVLGAGAWGTALAIHFALHAHKVWLWTHNIRHVQQLQQERVNKRYLPDFVLPENLSAVDAFAPADLIIIATPVSALRESARKLVEAGMGDVPVIAACKGFEQQTGLLPQQVLAEVMPENNCIGVLSGPSFAQELAQQLPCAVTLASENFAWIQSLAATLNNTVLRLYANADVIGAAVGGAVKNVMAIATGIADGLHYGINARVALMTRGMAEISRLNHALGGQATTLMGLSGMGDLILTCTGSLSRNRRVGLLLAEGKSLPEALTELGHVAEGVYTVEEVCRQADSLGVDMPIANILKQLFHGRTEVQAMAEILMERAPKAE</sequence>
<evidence type="ECO:0000256" key="11">
    <source>
        <dbReference type="ARBA" id="ARBA00069372"/>
    </source>
</evidence>
<dbReference type="NCBIfam" id="NF000942">
    <property type="entry name" value="PRK00094.1-4"/>
    <property type="match status" value="1"/>
</dbReference>
<keyword evidence="4 13" id="KW-0560">Oxidoreductase</keyword>
<dbReference type="InterPro" id="IPR036291">
    <property type="entry name" value="NAD(P)-bd_dom_sf"/>
</dbReference>
<evidence type="ECO:0000256" key="3">
    <source>
        <dbReference type="ARBA" id="ARBA00022857"/>
    </source>
</evidence>
<dbReference type="InterPro" id="IPR011128">
    <property type="entry name" value="G3P_DH_NAD-dep_N"/>
</dbReference>
<keyword evidence="8 13" id="KW-1208">Phospholipid metabolism</keyword>
<dbReference type="NCBIfam" id="NF000940">
    <property type="entry name" value="PRK00094.1-2"/>
    <property type="match status" value="1"/>
</dbReference>
<dbReference type="InterPro" id="IPR006168">
    <property type="entry name" value="G3P_DH_NAD-dep"/>
</dbReference>
<evidence type="ECO:0000256" key="14">
    <source>
        <dbReference type="PIRSR" id="PIRSR000114-1"/>
    </source>
</evidence>
<evidence type="ECO:0000256" key="15">
    <source>
        <dbReference type="PIRSR" id="PIRSR000114-2"/>
    </source>
</evidence>
<evidence type="ECO:0000256" key="16">
    <source>
        <dbReference type="PIRSR" id="PIRSR000114-3"/>
    </source>
</evidence>
<dbReference type="SUPFAM" id="SSF51735">
    <property type="entry name" value="NAD(P)-binding Rossmann-fold domains"/>
    <property type="match status" value="1"/>
</dbReference>
<evidence type="ECO:0000256" key="8">
    <source>
        <dbReference type="ARBA" id="ARBA00023264"/>
    </source>
</evidence>
<dbReference type="GO" id="GO:0008654">
    <property type="term" value="P:phospholipid biosynthetic process"/>
    <property type="evidence" value="ECO:0007669"/>
    <property type="project" value="UniProtKB-KW"/>
</dbReference>
<feature type="domain" description="Glycerol-3-phosphate dehydrogenase NAD-dependent N-terminal" evidence="18">
    <location>
        <begin position="3"/>
        <end position="151"/>
    </location>
</feature>
<feature type="binding site" evidence="16">
    <location>
        <position position="249"/>
    </location>
    <ligand>
        <name>NAD(+)</name>
        <dbReference type="ChEBI" id="CHEBI:57540"/>
    </ligand>
</feature>
<feature type="binding site" evidence="13">
    <location>
        <position position="48"/>
    </location>
    <ligand>
        <name>NADPH</name>
        <dbReference type="ChEBI" id="CHEBI:57783"/>
    </ligand>
</feature>
<evidence type="ECO:0000313" key="20">
    <source>
        <dbReference type="EMBL" id="KEQ00717.1"/>
    </source>
</evidence>
<comment type="caution">
    <text evidence="20">The sequence shown here is derived from an EMBL/GenBank/DDBJ whole genome shotgun (WGS) entry which is preliminary data.</text>
</comment>
<keyword evidence="3 13" id="KW-0521">NADP</keyword>
<feature type="binding site" evidence="16">
    <location>
        <begin position="7"/>
        <end position="12"/>
    </location>
    <ligand>
        <name>NAD(+)</name>
        <dbReference type="ChEBI" id="CHEBI:57540"/>
    </ligand>
</feature>
<dbReference type="InterPro" id="IPR008927">
    <property type="entry name" value="6-PGluconate_DH-like_C_sf"/>
</dbReference>
<dbReference type="Pfam" id="PF07479">
    <property type="entry name" value="NAD_Gly3P_dh_C"/>
    <property type="match status" value="1"/>
</dbReference>
<dbReference type="HAMAP" id="MF_00394">
    <property type="entry name" value="NAD_Glyc3P_dehydrog"/>
    <property type="match status" value="1"/>
</dbReference>
<feature type="binding site" evidence="13">
    <location>
        <position position="275"/>
    </location>
    <ligand>
        <name>NADPH</name>
        <dbReference type="ChEBI" id="CHEBI:57783"/>
    </ligand>
</feature>
<proteinExistence type="inferred from homology"/>
<comment type="pathway">
    <text evidence="13">Membrane lipid metabolism; glycerophospholipid metabolism.</text>
</comment>
<evidence type="ECO:0000256" key="10">
    <source>
        <dbReference type="ARBA" id="ARBA00066687"/>
    </source>
</evidence>
<evidence type="ECO:0000256" key="12">
    <source>
        <dbReference type="ARBA" id="ARBA00080511"/>
    </source>
</evidence>
<dbReference type="GO" id="GO:0005975">
    <property type="term" value="P:carbohydrate metabolic process"/>
    <property type="evidence" value="ECO:0007669"/>
    <property type="project" value="InterPro"/>
</dbReference>
<gene>
    <name evidence="13" type="primary">gpsA</name>
    <name evidence="20" type="ORF">SASC598J21_015100</name>
</gene>
<dbReference type="GO" id="GO:0046168">
    <property type="term" value="P:glycerol-3-phosphate catabolic process"/>
    <property type="evidence" value="ECO:0007669"/>
    <property type="project" value="InterPro"/>
</dbReference>
<dbReference type="AlphaFoldDB" id="A0A074VA11"/>
<dbReference type="Pfam" id="PF01210">
    <property type="entry name" value="NAD_Gly3P_dh_N"/>
    <property type="match status" value="1"/>
</dbReference>
<keyword evidence="13" id="KW-0963">Cytoplasm</keyword>
<evidence type="ECO:0000256" key="9">
    <source>
        <dbReference type="ARBA" id="ARBA00052716"/>
    </source>
</evidence>
<dbReference type="PROSITE" id="PS00957">
    <property type="entry name" value="NAD_G3PDH"/>
    <property type="match status" value="1"/>
</dbReference>
<comment type="caution">
    <text evidence="13">Lacks conserved residue(s) required for the propagation of feature annotation.</text>
</comment>
<feature type="binding site" evidence="13">
    <location>
        <position position="273"/>
    </location>
    <ligand>
        <name>NADPH</name>
        <dbReference type="ChEBI" id="CHEBI:57783"/>
    </ligand>
</feature>
<dbReference type="SUPFAM" id="SSF48179">
    <property type="entry name" value="6-phosphogluconate dehydrogenase C-terminal domain-like"/>
    <property type="match status" value="1"/>
</dbReference>
<dbReference type="EC" id="1.1.1.94" evidence="10 13"/>
<comment type="similarity">
    <text evidence="1 13 17">Belongs to the NAD-dependent glycerol-3-phosphate dehydrogenase family.</text>
</comment>
<organism evidence="20 21">
    <name type="scientific">Snodgrassella alvi SCGC AB-598-J21</name>
    <dbReference type="NCBI Taxonomy" id="1385367"/>
    <lineage>
        <taxon>Bacteria</taxon>
        <taxon>Pseudomonadati</taxon>
        <taxon>Pseudomonadota</taxon>
        <taxon>Betaproteobacteria</taxon>
        <taxon>Neisseriales</taxon>
        <taxon>Neisseriaceae</taxon>
        <taxon>Snodgrassella</taxon>
    </lineage>
</organism>
<evidence type="ECO:0000256" key="7">
    <source>
        <dbReference type="ARBA" id="ARBA00023209"/>
    </source>
</evidence>
<feature type="binding site" evidence="16">
    <location>
        <position position="134"/>
    </location>
    <ligand>
        <name>NAD(+)</name>
        <dbReference type="ChEBI" id="CHEBI:57540"/>
    </ligand>
</feature>
<feature type="binding site" evidence="13">
    <location>
        <position position="130"/>
    </location>
    <ligand>
        <name>sn-glycerol 3-phosphate</name>
        <dbReference type="ChEBI" id="CHEBI:57597"/>
    </ligand>
</feature>
<feature type="binding site" evidence="13">
    <location>
        <position position="248"/>
    </location>
    <ligand>
        <name>sn-glycerol 3-phosphate</name>
        <dbReference type="ChEBI" id="CHEBI:57597"/>
    </ligand>
</feature>
<keyword evidence="6 13" id="KW-0443">Lipid metabolism</keyword>
<feature type="active site" description="Proton acceptor" evidence="13 14">
    <location>
        <position position="185"/>
    </location>
</feature>
<feature type="domain" description="Glycerol-3-phosphate dehydrogenase NAD-dependent C-terminal" evidence="19">
    <location>
        <begin position="174"/>
        <end position="314"/>
    </location>
</feature>
<evidence type="ECO:0000256" key="13">
    <source>
        <dbReference type="HAMAP-Rule" id="MF_00394"/>
    </source>
</evidence>
<feature type="binding site" evidence="13">
    <location>
        <position position="249"/>
    </location>
    <ligand>
        <name>NADPH</name>
        <dbReference type="ChEBI" id="CHEBI:57783"/>
    </ligand>
</feature>
<dbReference type="PANTHER" id="PTHR11728">
    <property type="entry name" value="GLYCEROL-3-PHOSPHATE DEHYDROGENASE"/>
    <property type="match status" value="1"/>
</dbReference>
<dbReference type="PIRSF" id="PIRSF000114">
    <property type="entry name" value="Glycerol-3-P_dh"/>
    <property type="match status" value="1"/>
</dbReference>
<evidence type="ECO:0000256" key="4">
    <source>
        <dbReference type="ARBA" id="ARBA00023002"/>
    </source>
</evidence>
<reference evidence="20 21" key="1">
    <citation type="journal article" date="2014" name="PLoS Genet.">
        <title>Hidden diversity in honey bee gut symbionts detected by single-cell genomics.</title>
        <authorList>
            <person name="Engel P."/>
            <person name="Stepanauskas R."/>
            <person name="Moran N."/>
        </authorList>
    </citation>
    <scope>NUCLEOTIDE SEQUENCE [LARGE SCALE GENOMIC DNA]</scope>
    <source>
        <strain evidence="20 21">SCGC AB-598-J21</strain>
    </source>
</reference>
<feature type="binding site" evidence="13">
    <location>
        <position position="249"/>
    </location>
    <ligand>
        <name>sn-glycerol 3-phosphate</name>
        <dbReference type="ChEBI" id="CHEBI:57597"/>
    </ligand>
</feature>
<feature type="binding site" evidence="13">
    <location>
        <position position="11"/>
    </location>
    <ligand>
        <name>NADPH</name>
        <dbReference type="ChEBI" id="CHEBI:57783"/>
    </ligand>
</feature>
<dbReference type="GO" id="GO:0005829">
    <property type="term" value="C:cytosol"/>
    <property type="evidence" value="ECO:0007669"/>
    <property type="project" value="TreeGrafter"/>
</dbReference>
<keyword evidence="13" id="KW-0547">Nucleotide-binding</keyword>
<evidence type="ECO:0000259" key="19">
    <source>
        <dbReference type="Pfam" id="PF07479"/>
    </source>
</evidence>
<dbReference type="GO" id="GO:0006650">
    <property type="term" value="P:glycerophospholipid metabolic process"/>
    <property type="evidence" value="ECO:0007669"/>
    <property type="project" value="UniProtKB-UniRule"/>
</dbReference>
<accession>A0A074VA11</accession>
<comment type="catalytic activity">
    <reaction evidence="13">
        <text>sn-glycerol 3-phosphate + NAD(+) = dihydroxyacetone phosphate + NADH + H(+)</text>
        <dbReference type="Rhea" id="RHEA:11092"/>
        <dbReference type="ChEBI" id="CHEBI:15378"/>
        <dbReference type="ChEBI" id="CHEBI:57540"/>
        <dbReference type="ChEBI" id="CHEBI:57597"/>
        <dbReference type="ChEBI" id="CHEBI:57642"/>
        <dbReference type="ChEBI" id="CHEBI:57945"/>
        <dbReference type="EC" id="1.1.1.94"/>
    </reaction>
</comment>
<dbReference type="GO" id="GO:0051287">
    <property type="term" value="F:NAD binding"/>
    <property type="evidence" value="ECO:0007669"/>
    <property type="project" value="InterPro"/>
</dbReference>
<keyword evidence="5 13" id="KW-0520">NAD</keyword>
<dbReference type="Gene3D" id="1.10.1040.10">
    <property type="entry name" value="N-(1-d-carboxylethyl)-l-norvaline Dehydrogenase, domain 2"/>
    <property type="match status" value="1"/>
</dbReference>
<dbReference type="GO" id="GO:0046167">
    <property type="term" value="P:glycerol-3-phosphate biosynthetic process"/>
    <property type="evidence" value="ECO:0007669"/>
    <property type="project" value="UniProtKB-UniRule"/>
</dbReference>
<comment type="function">
    <text evidence="13">Catalyzes the reduction of the glycolytic intermediate dihydroxyacetone phosphate (DHAP) to sn-glycerol 3-phosphate (G3P), the key precursor for phospholipid synthesis.</text>
</comment>
<dbReference type="InterPro" id="IPR006109">
    <property type="entry name" value="G3P_DH_NAD-dep_C"/>
</dbReference>
<dbReference type="Proteomes" id="UP000027644">
    <property type="component" value="Unassembled WGS sequence"/>
</dbReference>
<dbReference type="PRINTS" id="PR00077">
    <property type="entry name" value="GPDHDRGNASE"/>
</dbReference>
<dbReference type="FunFam" id="1.10.1040.10:FF:000001">
    <property type="entry name" value="Glycerol-3-phosphate dehydrogenase [NAD(P)+]"/>
    <property type="match status" value="1"/>
</dbReference>
<evidence type="ECO:0000256" key="17">
    <source>
        <dbReference type="RuleBase" id="RU000437"/>
    </source>
</evidence>
<feature type="binding site" evidence="13">
    <location>
        <position position="238"/>
    </location>
    <ligand>
        <name>sn-glycerol 3-phosphate</name>
        <dbReference type="ChEBI" id="CHEBI:57597"/>
    </ligand>
</feature>
<feature type="binding site" evidence="13">
    <location>
        <position position="250"/>
    </location>
    <ligand>
        <name>sn-glycerol 3-phosphate</name>
        <dbReference type="ChEBI" id="CHEBI:57597"/>
    </ligand>
</feature>
<name>A0A074VA11_9NEIS</name>